<protein>
    <recommendedName>
        <fullName evidence="6">Probable membrane transporter protein</fullName>
    </recommendedName>
</protein>
<evidence type="ECO:0000256" key="4">
    <source>
        <dbReference type="ARBA" id="ARBA00022989"/>
    </source>
</evidence>
<evidence type="ECO:0000256" key="2">
    <source>
        <dbReference type="ARBA" id="ARBA00009142"/>
    </source>
</evidence>
<organism evidence="7 8">
    <name type="scientific">Sporotomaculum syntrophicum</name>
    <dbReference type="NCBI Taxonomy" id="182264"/>
    <lineage>
        <taxon>Bacteria</taxon>
        <taxon>Bacillati</taxon>
        <taxon>Bacillota</taxon>
        <taxon>Clostridia</taxon>
        <taxon>Eubacteriales</taxon>
        <taxon>Desulfallaceae</taxon>
        <taxon>Sporotomaculum</taxon>
    </lineage>
</organism>
<keyword evidence="3 6" id="KW-0812">Transmembrane</keyword>
<dbReference type="Pfam" id="PF01925">
    <property type="entry name" value="TauE"/>
    <property type="match status" value="2"/>
</dbReference>
<dbReference type="PANTHER" id="PTHR43701:SF2">
    <property type="entry name" value="MEMBRANE TRANSPORTER PROTEIN YJNA-RELATED"/>
    <property type="match status" value="1"/>
</dbReference>
<feature type="transmembrane region" description="Helical" evidence="6">
    <location>
        <begin position="243"/>
        <end position="261"/>
    </location>
</feature>
<keyword evidence="5 6" id="KW-0472">Membrane</keyword>
<dbReference type="PANTHER" id="PTHR43701">
    <property type="entry name" value="MEMBRANE TRANSPORTER PROTEIN MJ0441-RELATED"/>
    <property type="match status" value="1"/>
</dbReference>
<gene>
    <name evidence="7" type="ORF">SPSYN_02847</name>
</gene>
<dbReference type="AlphaFoldDB" id="A0A9D3AVD1"/>
<dbReference type="RefSeq" id="WP_161823123.1">
    <property type="nucleotide sequence ID" value="NZ_LSRS01000008.1"/>
</dbReference>
<keyword evidence="8" id="KW-1185">Reference proteome</keyword>
<comment type="caution">
    <text evidence="7">The sequence shown here is derived from an EMBL/GenBank/DDBJ whole genome shotgun (WGS) entry which is preliminary data.</text>
</comment>
<keyword evidence="4 6" id="KW-1133">Transmembrane helix</keyword>
<keyword evidence="6" id="KW-1003">Cell membrane</keyword>
<feature type="transmembrane region" description="Helical" evidence="6">
    <location>
        <begin position="168"/>
        <end position="196"/>
    </location>
</feature>
<evidence type="ECO:0000256" key="1">
    <source>
        <dbReference type="ARBA" id="ARBA00004141"/>
    </source>
</evidence>
<feature type="transmembrane region" description="Helical" evidence="6">
    <location>
        <begin position="217"/>
        <end position="237"/>
    </location>
</feature>
<evidence type="ECO:0000256" key="6">
    <source>
        <dbReference type="RuleBase" id="RU363041"/>
    </source>
</evidence>
<evidence type="ECO:0000313" key="7">
    <source>
        <dbReference type="EMBL" id="KAF1083935.1"/>
    </source>
</evidence>
<sequence>MKNQKPLHALLTGAPIGCLGGLIGLGGAEFRLPVLIGLFKYSAHQAVSLNLAVSLITLLSSLIFRIPSSPLAKLLPLLPVILALIAGGMGGAYIGALYTQKISEHALEKVILVLLLFIGLLLIGEFFYPLVTGGVQAPLPVLILIALAFGTGIGMVSSLLGIAGGELIIPTLIFVFGVDIKLAGTAGILISLPTVITGLGRHYAYGAFKQKKDFTELVLPMGIGSIIGAFIGGLLIFYVSGGLLKLILGVILIISAVKIFTKNQTSQQG</sequence>
<evidence type="ECO:0000313" key="8">
    <source>
        <dbReference type="Proteomes" id="UP000798488"/>
    </source>
</evidence>
<feature type="transmembrane region" description="Helical" evidence="6">
    <location>
        <begin position="46"/>
        <end position="64"/>
    </location>
</feature>
<comment type="similarity">
    <text evidence="2 6">Belongs to the 4-toluene sulfonate uptake permease (TSUP) (TC 2.A.102) family.</text>
</comment>
<evidence type="ECO:0000256" key="3">
    <source>
        <dbReference type="ARBA" id="ARBA00022692"/>
    </source>
</evidence>
<comment type="subcellular location">
    <subcellularLocation>
        <location evidence="6">Cell membrane</location>
        <topology evidence="6">Multi-pass membrane protein</topology>
    </subcellularLocation>
    <subcellularLocation>
        <location evidence="1">Membrane</location>
        <topology evidence="1">Multi-pass membrane protein</topology>
    </subcellularLocation>
</comment>
<reference evidence="7" key="1">
    <citation type="submission" date="2016-02" db="EMBL/GenBank/DDBJ databases">
        <title>Draft Genome Sequence of Sporotomaculum syntrophicum Strain FB, a Syntrophic Benzoate Degrader.</title>
        <authorList>
            <person name="Nobu M.K."/>
            <person name="Narihiro T."/>
            <person name="Qiu Y.-L."/>
            <person name="Ohashi A."/>
            <person name="Liu W.-T."/>
            <person name="Yuji S."/>
        </authorList>
    </citation>
    <scope>NUCLEOTIDE SEQUENCE</scope>
    <source>
        <strain evidence="7">FB</strain>
    </source>
</reference>
<feature type="transmembrane region" description="Helical" evidence="6">
    <location>
        <begin position="110"/>
        <end position="128"/>
    </location>
</feature>
<accession>A0A9D3AVD1</accession>
<dbReference type="Proteomes" id="UP000798488">
    <property type="component" value="Unassembled WGS sequence"/>
</dbReference>
<feature type="transmembrane region" description="Helical" evidence="6">
    <location>
        <begin position="76"/>
        <end position="98"/>
    </location>
</feature>
<dbReference type="EMBL" id="LSRS01000008">
    <property type="protein sequence ID" value="KAF1083935.1"/>
    <property type="molecule type" value="Genomic_DNA"/>
</dbReference>
<dbReference type="OrthoDB" id="5366030at2"/>
<feature type="transmembrane region" description="Helical" evidence="6">
    <location>
        <begin position="140"/>
        <end position="162"/>
    </location>
</feature>
<name>A0A9D3AVD1_9FIRM</name>
<dbReference type="GO" id="GO:0005886">
    <property type="term" value="C:plasma membrane"/>
    <property type="evidence" value="ECO:0007669"/>
    <property type="project" value="UniProtKB-SubCell"/>
</dbReference>
<feature type="transmembrane region" description="Helical" evidence="6">
    <location>
        <begin position="7"/>
        <end position="26"/>
    </location>
</feature>
<evidence type="ECO:0000256" key="5">
    <source>
        <dbReference type="ARBA" id="ARBA00023136"/>
    </source>
</evidence>
<dbReference type="InterPro" id="IPR002781">
    <property type="entry name" value="TM_pro_TauE-like"/>
</dbReference>
<proteinExistence type="inferred from homology"/>
<dbReference type="InterPro" id="IPR051598">
    <property type="entry name" value="TSUP/Inactive_protease-like"/>
</dbReference>